<evidence type="ECO:0000313" key="2">
    <source>
        <dbReference type="Proteomes" id="UP001145742"/>
    </source>
</evidence>
<keyword evidence="2" id="KW-1185">Reference proteome</keyword>
<accession>A0ABQ9D8G8</accession>
<organism evidence="1 2">
    <name type="scientific">Willisornis vidua</name>
    <name type="common">Xingu scale-backed antbird</name>
    <dbReference type="NCBI Taxonomy" id="1566151"/>
    <lineage>
        <taxon>Eukaryota</taxon>
        <taxon>Metazoa</taxon>
        <taxon>Chordata</taxon>
        <taxon>Craniata</taxon>
        <taxon>Vertebrata</taxon>
        <taxon>Euteleostomi</taxon>
        <taxon>Archelosauria</taxon>
        <taxon>Archosauria</taxon>
        <taxon>Dinosauria</taxon>
        <taxon>Saurischia</taxon>
        <taxon>Theropoda</taxon>
        <taxon>Coelurosauria</taxon>
        <taxon>Aves</taxon>
        <taxon>Neognathae</taxon>
        <taxon>Neoaves</taxon>
        <taxon>Telluraves</taxon>
        <taxon>Australaves</taxon>
        <taxon>Passeriformes</taxon>
        <taxon>Thamnophilidae</taxon>
        <taxon>Willisornis</taxon>
    </lineage>
</organism>
<comment type="caution">
    <text evidence="1">The sequence shown here is derived from an EMBL/GenBank/DDBJ whole genome shotgun (WGS) entry which is preliminary data.</text>
</comment>
<dbReference type="EMBL" id="WHWB01034094">
    <property type="protein sequence ID" value="KAJ7413962.1"/>
    <property type="molecule type" value="Genomic_DNA"/>
</dbReference>
<sequence>MGGCRGHCRVRPSPTPLGSCEAITSNEKHLESLKTDGDALIQTLESLAQTASSHADVSVASLAFKILQMVGHENIKTTK</sequence>
<keyword evidence="1" id="KW-0808">Transferase</keyword>
<dbReference type="Proteomes" id="UP001145742">
    <property type="component" value="Unassembled WGS sequence"/>
</dbReference>
<proteinExistence type="predicted"/>
<protein>
    <submittedName>
        <fullName evidence="1">Serine threonine-protein kinase ulk4</fullName>
    </submittedName>
</protein>
<name>A0ABQ9D8G8_9PASS</name>
<dbReference type="GO" id="GO:0016301">
    <property type="term" value="F:kinase activity"/>
    <property type="evidence" value="ECO:0007669"/>
    <property type="project" value="UniProtKB-KW"/>
</dbReference>
<evidence type="ECO:0000313" key="1">
    <source>
        <dbReference type="EMBL" id="KAJ7413962.1"/>
    </source>
</evidence>
<keyword evidence="1" id="KW-0418">Kinase</keyword>
<gene>
    <name evidence="1" type="ORF">WISP_87585</name>
</gene>
<reference evidence="1" key="1">
    <citation type="submission" date="2019-10" db="EMBL/GenBank/DDBJ databases">
        <authorList>
            <person name="Soares A.E.R."/>
            <person name="Aleixo A."/>
            <person name="Schneider P."/>
            <person name="Miyaki C.Y."/>
            <person name="Schneider M.P."/>
            <person name="Mello C."/>
            <person name="Vasconcelos A.T.R."/>
        </authorList>
    </citation>
    <scope>NUCLEOTIDE SEQUENCE</scope>
    <source>
        <tissue evidence="1">Muscle</tissue>
    </source>
</reference>